<reference evidence="5" key="1">
    <citation type="submission" date="2022-10" db="EMBL/GenBank/DDBJ databases">
        <title>Hoeflea sp. G2-23, isolated from marine algae.</title>
        <authorList>
            <person name="Kristyanto S."/>
            <person name="Kim J.M."/>
            <person name="Jeon C.O."/>
        </authorList>
    </citation>
    <scope>NUCLEOTIDE SEQUENCE</scope>
    <source>
        <strain evidence="5">G2-23</strain>
    </source>
</reference>
<dbReference type="InterPro" id="IPR029017">
    <property type="entry name" value="Enolase-like_N"/>
</dbReference>
<dbReference type="PANTHER" id="PTHR13794:SF58">
    <property type="entry name" value="MITOCHONDRIAL ENOLASE SUPERFAMILY MEMBER 1"/>
    <property type="match status" value="1"/>
</dbReference>
<dbReference type="InterPro" id="IPR029065">
    <property type="entry name" value="Enolase_C-like"/>
</dbReference>
<dbReference type="SUPFAM" id="SSF51604">
    <property type="entry name" value="Enolase C-terminal domain-like"/>
    <property type="match status" value="1"/>
</dbReference>
<dbReference type="SFLD" id="SFLDG00179">
    <property type="entry name" value="mandelate_racemase"/>
    <property type="match status" value="1"/>
</dbReference>
<keyword evidence="6" id="KW-1185">Reference proteome</keyword>
<dbReference type="SFLD" id="SFLDS00001">
    <property type="entry name" value="Enolase"/>
    <property type="match status" value="1"/>
</dbReference>
<comment type="caution">
    <text evidence="5">The sequence shown here is derived from an EMBL/GenBank/DDBJ whole genome shotgun (WGS) entry which is preliminary data.</text>
</comment>
<evidence type="ECO:0000313" key="5">
    <source>
        <dbReference type="EMBL" id="MCY0148178.1"/>
    </source>
</evidence>
<evidence type="ECO:0000259" key="4">
    <source>
        <dbReference type="SMART" id="SM00922"/>
    </source>
</evidence>
<dbReference type="EMBL" id="JAOVZR010000001">
    <property type="protein sequence ID" value="MCY0148178.1"/>
    <property type="molecule type" value="Genomic_DNA"/>
</dbReference>
<evidence type="ECO:0000313" key="6">
    <source>
        <dbReference type="Proteomes" id="UP001073227"/>
    </source>
</evidence>
<dbReference type="InterPro" id="IPR018110">
    <property type="entry name" value="Mandel_Rmase/mucon_lact_enz_CS"/>
</dbReference>
<dbReference type="Gene3D" id="3.30.390.10">
    <property type="entry name" value="Enolase-like, N-terminal domain"/>
    <property type="match status" value="1"/>
</dbReference>
<dbReference type="RefSeq" id="WP_267653753.1">
    <property type="nucleotide sequence ID" value="NZ_JAOVZR010000001.1"/>
</dbReference>
<keyword evidence="3" id="KW-0460">Magnesium</keyword>
<organism evidence="5 6">
    <name type="scientific">Hoeflea algicola</name>
    <dbReference type="NCBI Taxonomy" id="2983763"/>
    <lineage>
        <taxon>Bacteria</taxon>
        <taxon>Pseudomonadati</taxon>
        <taxon>Pseudomonadota</taxon>
        <taxon>Alphaproteobacteria</taxon>
        <taxon>Hyphomicrobiales</taxon>
        <taxon>Rhizobiaceae</taxon>
        <taxon>Hoeflea</taxon>
    </lineage>
</organism>
<dbReference type="PANTHER" id="PTHR13794">
    <property type="entry name" value="ENOLASE SUPERFAMILY, MANDELATE RACEMASE"/>
    <property type="match status" value="1"/>
</dbReference>
<sequence>MLTIDGVKTQLIEVPLRFVLGTSAAQVKSAPLLLVDLFTKEGITGRTYLFTYRRSGGSAIAALLEDAVEVVKGKLVDPVAIGALLERRFALLGVVGTARMALAALDMALWDAKARAANLPLATMLGSSPRPILAYNSCGLGLMSPEAAADEAEALLEGGFSAAKLRLGYPTLNEDLAVLRAVRNRLDDEIRIMVDYNQALTVTEALQRGRAIEAEGAYWIEEPIRHDDWAGNRKITQTLNLPMQIGENFNSPAELAEAYSERATDWVMPDAGRIGGVTGWIHAAGIAAAHGLEMSSHLLPEVSGHLLCATPTAHWLEYVDWADAILVDPPKVVDGFYHVPNTPGIGMEWDHEKVEKLLV</sequence>
<protein>
    <submittedName>
        <fullName evidence="5">Mandelate racemase</fullName>
    </submittedName>
</protein>
<name>A0ABT3Z8T8_9HYPH</name>
<dbReference type="Pfam" id="PF02746">
    <property type="entry name" value="MR_MLE_N"/>
    <property type="match status" value="1"/>
</dbReference>
<dbReference type="Proteomes" id="UP001073227">
    <property type="component" value="Unassembled WGS sequence"/>
</dbReference>
<accession>A0ABT3Z8T8</accession>
<dbReference type="PROSITE" id="PS00909">
    <property type="entry name" value="MR_MLE_2"/>
    <property type="match status" value="1"/>
</dbReference>
<dbReference type="InterPro" id="IPR013342">
    <property type="entry name" value="Mandelate_racemase_C"/>
</dbReference>
<dbReference type="Pfam" id="PF13378">
    <property type="entry name" value="MR_MLE_C"/>
    <property type="match status" value="1"/>
</dbReference>
<dbReference type="InterPro" id="IPR013341">
    <property type="entry name" value="Mandelate_racemase_N_dom"/>
</dbReference>
<evidence type="ECO:0000256" key="2">
    <source>
        <dbReference type="ARBA" id="ARBA00022723"/>
    </source>
</evidence>
<evidence type="ECO:0000256" key="1">
    <source>
        <dbReference type="ARBA" id="ARBA00001946"/>
    </source>
</evidence>
<dbReference type="SUPFAM" id="SSF54826">
    <property type="entry name" value="Enolase N-terminal domain-like"/>
    <property type="match status" value="1"/>
</dbReference>
<feature type="domain" description="Mandelate racemase/muconate lactonizing enzyme C-terminal" evidence="4">
    <location>
        <begin position="145"/>
        <end position="242"/>
    </location>
</feature>
<proteinExistence type="predicted"/>
<gene>
    <name evidence="5" type="ORF">OEG84_10745</name>
</gene>
<dbReference type="SMART" id="SM00922">
    <property type="entry name" value="MR_MLE"/>
    <property type="match status" value="1"/>
</dbReference>
<dbReference type="InterPro" id="IPR036849">
    <property type="entry name" value="Enolase-like_C_sf"/>
</dbReference>
<evidence type="ECO:0000256" key="3">
    <source>
        <dbReference type="ARBA" id="ARBA00022842"/>
    </source>
</evidence>
<keyword evidence="2" id="KW-0479">Metal-binding</keyword>
<comment type="cofactor">
    <cofactor evidence="1">
        <name>Mg(2+)</name>
        <dbReference type="ChEBI" id="CHEBI:18420"/>
    </cofactor>
</comment>
<dbReference type="InterPro" id="IPR046945">
    <property type="entry name" value="RHMD-like"/>
</dbReference>
<dbReference type="Gene3D" id="3.20.20.120">
    <property type="entry name" value="Enolase-like C-terminal domain"/>
    <property type="match status" value="1"/>
</dbReference>